<dbReference type="InterPro" id="IPR003347">
    <property type="entry name" value="JmjC_dom"/>
</dbReference>
<dbReference type="AlphaFoldDB" id="A0A6V7KC56"/>
<sequence>MVILLQPPFVGTHGIDYQLNLDWPSLMANYWQKRPVVNKQGFTDFIDLISPDELAGLAMENEVESRLVSHDAGKWQVSHGPFDSFDHLGEHNWSLLVQAVDHWHDASAALIRPFRHIPDWRTDDLMISFSVPGGGVGPHIDQYDVFIIQ</sequence>
<dbReference type="EMBL" id="CADCXW020000068">
    <property type="protein sequence ID" value="CAD1561958.1"/>
    <property type="molecule type" value="Genomic_DNA"/>
</dbReference>
<proteinExistence type="predicted"/>
<protein>
    <recommendedName>
        <fullName evidence="1">JmjC domain-containing protein</fullName>
    </recommendedName>
</protein>
<dbReference type="Gene3D" id="2.60.120.650">
    <property type="entry name" value="Cupin"/>
    <property type="match status" value="1"/>
</dbReference>
<evidence type="ECO:0000259" key="1">
    <source>
        <dbReference type="Pfam" id="PF08007"/>
    </source>
</evidence>
<dbReference type="SUPFAM" id="SSF51197">
    <property type="entry name" value="Clavaminate synthase-like"/>
    <property type="match status" value="1"/>
</dbReference>
<accession>A0A6V7KC56</accession>
<gene>
    <name evidence="2" type="ORF">BBRV_LOCUS76004</name>
</gene>
<organism evidence="2">
    <name type="scientific">Bracon brevicornis</name>
    <dbReference type="NCBI Taxonomy" id="1563983"/>
    <lineage>
        <taxon>Eukaryota</taxon>
        <taxon>Metazoa</taxon>
        <taxon>Ecdysozoa</taxon>
        <taxon>Arthropoda</taxon>
        <taxon>Hexapoda</taxon>
        <taxon>Insecta</taxon>
        <taxon>Pterygota</taxon>
        <taxon>Neoptera</taxon>
        <taxon>Endopterygota</taxon>
        <taxon>Hymenoptera</taxon>
        <taxon>Apocrita</taxon>
        <taxon>Ichneumonoidea</taxon>
        <taxon>Braconidae</taxon>
        <taxon>Braconinae</taxon>
        <taxon>Bracon</taxon>
    </lineage>
</organism>
<reference evidence="2" key="1">
    <citation type="submission" date="2020-07" db="EMBL/GenBank/DDBJ databases">
        <authorList>
            <person name="Ferguson B K."/>
        </authorList>
    </citation>
    <scope>NUCLEOTIDE SEQUENCE</scope>
    <source>
        <strain evidence="2">L06</strain>
    </source>
</reference>
<evidence type="ECO:0000313" key="2">
    <source>
        <dbReference type="EMBL" id="CAD1561958.1"/>
    </source>
</evidence>
<feature type="domain" description="JmjC" evidence="1">
    <location>
        <begin position="110"/>
        <end position="149"/>
    </location>
</feature>
<name>A0A6V7KC56_9HYME</name>
<dbReference type="Pfam" id="PF08007">
    <property type="entry name" value="JmjC_2"/>
    <property type="match status" value="1"/>
</dbReference>